<name>A0A1B1E5R6_9APIC</name>
<proteinExistence type="predicted"/>
<feature type="compositionally biased region" description="Polar residues" evidence="6">
    <location>
        <begin position="122"/>
        <end position="131"/>
    </location>
</feature>
<dbReference type="Gene3D" id="1.20.5.2050">
    <property type="match status" value="1"/>
</dbReference>
<evidence type="ECO:0000259" key="7">
    <source>
        <dbReference type="Pfam" id="PF00847"/>
    </source>
</evidence>
<feature type="region of interest" description="Disordered" evidence="6">
    <location>
        <begin position="726"/>
        <end position="762"/>
    </location>
</feature>
<keyword evidence="3" id="KW-0238">DNA-binding</keyword>
<dbReference type="KEGG" id="pcot:PCOAH_00044470"/>
<feature type="compositionally biased region" description="Polar residues" evidence="6">
    <location>
        <begin position="82"/>
        <end position="92"/>
    </location>
</feature>
<dbReference type="GO" id="GO:0005634">
    <property type="term" value="C:nucleus"/>
    <property type="evidence" value="ECO:0007669"/>
    <property type="project" value="UniProtKB-SubCell"/>
</dbReference>
<accession>A0A1B1E5R6</accession>
<evidence type="ECO:0000256" key="1">
    <source>
        <dbReference type="ARBA" id="ARBA00004123"/>
    </source>
</evidence>
<dbReference type="Proteomes" id="UP000092716">
    <property type="component" value="Chromosome 12"/>
</dbReference>
<evidence type="ECO:0000256" key="3">
    <source>
        <dbReference type="ARBA" id="ARBA00023125"/>
    </source>
</evidence>
<evidence type="ECO:0000256" key="4">
    <source>
        <dbReference type="ARBA" id="ARBA00023163"/>
    </source>
</evidence>
<feature type="compositionally biased region" description="Basic residues" evidence="6">
    <location>
        <begin position="289"/>
        <end position="302"/>
    </location>
</feature>
<evidence type="ECO:0000256" key="5">
    <source>
        <dbReference type="ARBA" id="ARBA00023242"/>
    </source>
</evidence>
<feature type="compositionally biased region" description="Polar residues" evidence="6">
    <location>
        <begin position="997"/>
        <end position="1006"/>
    </location>
</feature>
<feature type="compositionally biased region" description="Polar residues" evidence="6">
    <location>
        <begin position="177"/>
        <end position="188"/>
    </location>
</feature>
<feature type="region of interest" description="Disordered" evidence="6">
    <location>
        <begin position="148"/>
        <end position="234"/>
    </location>
</feature>
<keyword evidence="2" id="KW-0805">Transcription regulation</keyword>
<evidence type="ECO:0000313" key="9">
    <source>
        <dbReference type="Proteomes" id="UP000092716"/>
    </source>
</evidence>
<keyword evidence="5" id="KW-0539">Nucleus</keyword>
<feature type="compositionally biased region" description="Low complexity" evidence="6">
    <location>
        <begin position="535"/>
        <end position="567"/>
    </location>
</feature>
<dbReference type="Pfam" id="PF00847">
    <property type="entry name" value="AP2"/>
    <property type="match status" value="1"/>
</dbReference>
<feature type="compositionally biased region" description="Low complexity" evidence="6">
    <location>
        <begin position="941"/>
        <end position="963"/>
    </location>
</feature>
<dbReference type="GO" id="GO:0003677">
    <property type="term" value="F:DNA binding"/>
    <property type="evidence" value="ECO:0007669"/>
    <property type="project" value="UniProtKB-KW"/>
</dbReference>
<dbReference type="InterPro" id="IPR001471">
    <property type="entry name" value="AP2/ERF_dom"/>
</dbReference>
<feature type="domain" description="AP2/ERF" evidence="7">
    <location>
        <begin position="232"/>
        <end position="286"/>
    </location>
</feature>
<feature type="compositionally biased region" description="Polar residues" evidence="6">
    <location>
        <begin position="519"/>
        <end position="528"/>
    </location>
</feature>
<reference evidence="9" key="1">
    <citation type="submission" date="2016-06" db="EMBL/GenBank/DDBJ databases">
        <title>First high quality genome sequence of Plasmodium coatneyi using continuous long reads from single molecule, real-time sequencing.</title>
        <authorList>
            <person name="Chien J.-T."/>
            <person name="Pakala S.B."/>
            <person name="Geraldo J.A."/>
            <person name="Lapp S.A."/>
            <person name="Barnwell J.W."/>
            <person name="Kissinger J.C."/>
            <person name="Galinski M.R."/>
            <person name="Humphrey J.C."/>
        </authorList>
    </citation>
    <scope>NUCLEOTIDE SEQUENCE [LARGE SCALE GENOMIC DNA]</scope>
    <source>
        <strain evidence="9">Hackeri</strain>
    </source>
</reference>
<feature type="region of interest" description="Disordered" evidence="6">
    <location>
        <begin position="938"/>
        <end position="1006"/>
    </location>
</feature>
<feature type="compositionally biased region" description="Polar residues" evidence="6">
    <location>
        <begin position="964"/>
        <end position="973"/>
    </location>
</feature>
<feature type="region of interest" description="Disordered" evidence="6">
    <location>
        <begin position="284"/>
        <end position="304"/>
    </location>
</feature>
<keyword evidence="4" id="KW-0804">Transcription</keyword>
<feature type="compositionally biased region" description="Low complexity" evidence="6">
    <location>
        <begin position="148"/>
        <end position="176"/>
    </location>
</feature>
<dbReference type="VEuPathDB" id="PlasmoDB:PCOAH_00044470"/>
<keyword evidence="9" id="KW-1185">Reference proteome</keyword>
<feature type="region of interest" description="Disordered" evidence="6">
    <location>
        <begin position="80"/>
        <end position="131"/>
    </location>
</feature>
<sequence>MDEVVNADQTFNRAVMPMEGKVVSNDGSNKVSNILNTAASRTMGGAMGSGFLGSMNGVVGNPMNSPVVGPMNHNIINAMGTGRTSSLNSMSNILGRGNRNNKSASNNSGSNNSGTKMGPMKSSPSNDPSVLANNLVNTVVNTVVNTMSNGNHSVVNHSVGNHNVGNHSVGNHSVGNLGNSPMTNGSNNPPGKGPTPQPGTGQVVKKKVGRPKGTTSANKVIKKEEKVSTSSSGYPGVSWNKRMCAWLAFFYDGASRRSRTFHPKHFNMDKEKARLSAVEFMKSLENNGRKKSTKGKGSRSKAKQLNEEIIPGMMSNDMASSLNSRAPNGTSIPMHLMSLNRGFYMQNMNRNFNLPGMSSGDRSNISSTYNSLGNTSNLGGMQDPGGIYIHNGGAPAHAMFGGNMHMLGSVKSNANGGTGCSNGGNNGASNGSGSGNNMLYLNDLMFHSNVMQTGNPSGGVNVNFVDRNLSNNNAISELLKMEESLGLHNKDVETLMNALFRQNYNMNIGMANMDKHQYLNSSGKNSTTGRGGMKTSSSNSTNGVNSIGNSNPPNSNNATNSMNGNSSQGAHLYLSNRGLGDVFENGNESNNGISMANMVNLPNVGNLPNYYDYNFEPYRGNMPPHLIDMVHRLNNDMKEDGKSGGVSGGDNRSDEMNELNFLTTDNAAWINQLKQSQNNLCNNINSNPCDLCDSGSSSPEPNMGKKIDMGIRKKAANNILRMSNRKSEMVDSGATTAARHVNGDGSGSDNASGNGNGNNGSANFDMNSNSPCDCAPHLRNQKKHYCMYYNEANSNATNDDSYNFMAPWNGNKANSSNNRMNGLDSNNENAIDSTHHASKGASNNSTINMGNPNSVILSMSTNNNQINSLAQNATNLAGNIEMNPKQSSHSSSAFSGTPNIQDLQKKLHFQTQSGVSTSAPDLQNALQRAKQVNNFAQKGLTSSNNNGATNNNASGGNNIGGSNPVNVTSNETTAYKKRGPKDSRKSLLPPEAVAPSTAGSSHAMNTQSLQNGKKNEINLDFADQNSICSKLSSIINFEWLSSDAKTLPNRNNEDVFDNGDA</sequence>
<dbReference type="EMBL" id="CP016250">
    <property type="protein sequence ID" value="ANQ10300.1"/>
    <property type="molecule type" value="Genomic_DNA"/>
</dbReference>
<dbReference type="GO" id="GO:0003700">
    <property type="term" value="F:DNA-binding transcription factor activity"/>
    <property type="evidence" value="ECO:0007669"/>
    <property type="project" value="InterPro"/>
</dbReference>
<evidence type="ECO:0000256" key="6">
    <source>
        <dbReference type="SAM" id="MobiDB-lite"/>
    </source>
</evidence>
<dbReference type="AlphaFoldDB" id="A0A1B1E5R6"/>
<feature type="region of interest" description="Disordered" evidence="6">
    <location>
        <begin position="519"/>
        <end position="571"/>
    </location>
</feature>
<feature type="compositionally biased region" description="Low complexity" evidence="6">
    <location>
        <begin position="747"/>
        <end position="762"/>
    </location>
</feature>
<feature type="compositionally biased region" description="Low complexity" evidence="6">
    <location>
        <begin position="95"/>
        <end position="114"/>
    </location>
</feature>
<gene>
    <name evidence="8" type="ORF">PCOAH_00044470</name>
</gene>
<organism evidence="8 9">
    <name type="scientific">Plasmodium coatneyi</name>
    <dbReference type="NCBI Taxonomy" id="208452"/>
    <lineage>
        <taxon>Eukaryota</taxon>
        <taxon>Sar</taxon>
        <taxon>Alveolata</taxon>
        <taxon>Apicomplexa</taxon>
        <taxon>Aconoidasida</taxon>
        <taxon>Haemosporida</taxon>
        <taxon>Plasmodiidae</taxon>
        <taxon>Plasmodium</taxon>
    </lineage>
</organism>
<evidence type="ECO:0000256" key="2">
    <source>
        <dbReference type="ARBA" id="ARBA00023015"/>
    </source>
</evidence>
<protein>
    <submittedName>
        <fullName evidence="8">AP2 family</fullName>
    </submittedName>
</protein>
<comment type="subcellular location">
    <subcellularLocation>
        <location evidence="1">Nucleus</location>
    </subcellularLocation>
</comment>
<evidence type="ECO:0000313" key="8">
    <source>
        <dbReference type="EMBL" id="ANQ10300.1"/>
    </source>
</evidence>
<dbReference type="GeneID" id="30911178"/>
<dbReference type="OrthoDB" id="333966at2759"/>
<dbReference type="RefSeq" id="XP_019916995.1">
    <property type="nucleotide sequence ID" value="XM_020061231.1"/>
</dbReference>